<dbReference type="Pfam" id="PF02881">
    <property type="entry name" value="SRP54_N"/>
    <property type="match status" value="1"/>
</dbReference>
<dbReference type="CDD" id="cd14826">
    <property type="entry name" value="SR_alpha_SRX"/>
    <property type="match status" value="1"/>
</dbReference>
<dbReference type="Gene3D" id="3.40.50.300">
    <property type="entry name" value="P-loop containing nucleotide triphosphate hydrolases"/>
    <property type="match status" value="1"/>
</dbReference>
<dbReference type="InterPro" id="IPR036225">
    <property type="entry name" value="SRP/SRP_N"/>
</dbReference>
<evidence type="ECO:0000256" key="9">
    <source>
        <dbReference type="SAM" id="MobiDB-lite"/>
    </source>
</evidence>
<dbReference type="Pfam" id="PF01765">
    <property type="entry name" value="RRF"/>
    <property type="match status" value="1"/>
</dbReference>
<dbReference type="InterPro" id="IPR027417">
    <property type="entry name" value="P-loop_NTPase"/>
</dbReference>
<feature type="region of interest" description="Disordered" evidence="9">
    <location>
        <begin position="134"/>
        <end position="172"/>
    </location>
</feature>
<dbReference type="GO" id="GO:0005525">
    <property type="term" value="F:GTP binding"/>
    <property type="evidence" value="ECO:0007669"/>
    <property type="project" value="UniProtKB-KW"/>
</dbReference>
<dbReference type="SUPFAM" id="SSF52540">
    <property type="entry name" value="P-loop containing nucleoside triphosphate hydrolases"/>
    <property type="match status" value="1"/>
</dbReference>
<dbReference type="FunFam" id="3.40.50.300:FF:000188">
    <property type="entry name" value="signal recognition particle receptor subunit alpha"/>
    <property type="match status" value="1"/>
</dbReference>
<feature type="compositionally biased region" description="Polar residues" evidence="9">
    <location>
        <begin position="152"/>
        <end position="165"/>
    </location>
</feature>
<dbReference type="GO" id="GO:0006886">
    <property type="term" value="P:intracellular protein transport"/>
    <property type="evidence" value="ECO:0007669"/>
    <property type="project" value="InterPro"/>
</dbReference>
<dbReference type="SUPFAM" id="SSF47364">
    <property type="entry name" value="Domain of the SRP/SRP receptor G-proteins"/>
    <property type="match status" value="1"/>
</dbReference>
<dbReference type="SUPFAM" id="SSF55194">
    <property type="entry name" value="Ribosome recycling factor, RRF"/>
    <property type="match status" value="1"/>
</dbReference>
<dbReference type="Gene3D" id="3.30.450.60">
    <property type="match status" value="1"/>
</dbReference>
<dbReference type="Gene3D" id="1.10.132.20">
    <property type="entry name" value="Ribosome-recycling factor"/>
    <property type="match status" value="1"/>
</dbReference>
<evidence type="ECO:0000256" key="6">
    <source>
        <dbReference type="ARBA" id="ARBA00023134"/>
    </source>
</evidence>
<reference evidence="11 12" key="1">
    <citation type="journal article" date="2017" name="Mycologia">
        <title>Bifiguratus adelaidae, gen. et sp. nov., a new member of Mucoromycotina in endophytic and soil-dwelling habitats.</title>
        <authorList>
            <person name="Torres-Cruz T.J."/>
            <person name="Billingsley Tobias T.L."/>
            <person name="Almatruk M."/>
            <person name="Hesse C."/>
            <person name="Kuske C.R."/>
            <person name="Desiro A."/>
            <person name="Benucci G.M."/>
            <person name="Bonito G."/>
            <person name="Stajich J.E."/>
            <person name="Dunlap C."/>
            <person name="Arnold A.E."/>
            <person name="Porras-Alfaro A."/>
        </authorList>
    </citation>
    <scope>NUCLEOTIDE SEQUENCE [LARGE SCALE GENOMIC DNA]</scope>
    <source>
        <strain evidence="11 12">AZ0501</strain>
    </source>
</reference>
<dbReference type="GO" id="GO:0006614">
    <property type="term" value="P:SRP-dependent cotranslational protein targeting to membrane"/>
    <property type="evidence" value="ECO:0007669"/>
    <property type="project" value="InterPro"/>
</dbReference>
<name>A0A261XWZ5_9FUNG</name>
<evidence type="ECO:0000256" key="7">
    <source>
        <dbReference type="ARBA" id="ARBA00023136"/>
    </source>
</evidence>
<feature type="region of interest" description="Disordered" evidence="9">
    <location>
        <begin position="187"/>
        <end position="229"/>
    </location>
</feature>
<dbReference type="Gene3D" id="3.30.1360.40">
    <property type="match status" value="1"/>
</dbReference>
<evidence type="ECO:0000256" key="2">
    <source>
        <dbReference type="ARBA" id="ARBA00008531"/>
    </source>
</evidence>
<proteinExistence type="inferred from homology"/>
<dbReference type="GO" id="GO:0003924">
    <property type="term" value="F:GTPase activity"/>
    <property type="evidence" value="ECO:0007669"/>
    <property type="project" value="InterPro"/>
</dbReference>
<protein>
    <recommendedName>
        <fullName evidence="10">SRP54-type proteins GTP-binding domain-containing protein</fullName>
    </recommendedName>
</protein>
<dbReference type="InterPro" id="IPR007222">
    <property type="entry name" value="Sig_recog_particle_rcpt_asu_N"/>
</dbReference>
<dbReference type="SMART" id="SM00962">
    <property type="entry name" value="SRP54"/>
    <property type="match status" value="1"/>
</dbReference>
<feature type="compositionally biased region" description="Basic residues" evidence="9">
    <location>
        <begin position="187"/>
        <end position="198"/>
    </location>
</feature>
<evidence type="ECO:0000313" key="11">
    <source>
        <dbReference type="EMBL" id="OZJ02870.1"/>
    </source>
</evidence>
<dbReference type="GO" id="GO:0005785">
    <property type="term" value="C:signal recognition particle receptor complex"/>
    <property type="evidence" value="ECO:0007669"/>
    <property type="project" value="InterPro"/>
</dbReference>
<dbReference type="InterPro" id="IPR023584">
    <property type="entry name" value="Ribosome_recyc_fac_dom"/>
</dbReference>
<gene>
    <name evidence="11" type="ORF">BZG36_04090</name>
</gene>
<sequence length="878" mass="97058">MLDVFTILTKGGLVLWSKEYVSTVDSLDYLIQDVLIEERAGANSYVHDAYAFQWTLANEHELVFVAAYSKILQLPYIDELLKTTKRHFLSKYASEIKALGQRSAVYDPESGEGGLPTFDGFEEDFGLILAQLEDKQSHKGPKKPRKFEQTKKFQSSLQGSKQAPSGDTDAIDEDNIAKNLEELSLRRSHRLAGKKKSSSAKGSADTSENDSDAPKKKKGAKKEARTWEGKITKGDLQALDYSAGTADPDAEGAEISRLVDESKMGNKTRDGFYEVQDFDIGSSKEEEEEEEEEEESEDEVRPSTSGTSKGGMFSFLRGITGQRELTPELLDPALAKMKEHLINKNVAADIAEQLCASAKSNLTGKSIRGFKSASSAVRDGMEIALRRILTPRTSTDLLRDISQARLQKRPYTISFIGVNGVGKSTNLSKVCFWLLQNNLKILIAACDTFRSGAVEQLRTHVRSLRAVTSQGHGEVDLFERGYGKDSAGIAKDAISYAKANRYDVVLIDTAGRMQDNEPLMRALAKLVAVNNPDKIIFVGEALVGNEAVDQLTKFNQALRDFSGMSQPRQIDGMILTKFDTIDDKVGAALSMTYTTGKPIYFVGTGQTYTDLKNLRVEHVVKSLLRLSVGLATKLVYPLRPGAVVLPLACKVRSWQPVVQSTPTAISWSRSFASKKGKEEAKKGGKKATEEDKTVEFTFNVDEITSRMSDSVDRLKKEFANMQIGRASPAILDSVHVQIGSSRMSLRDIAQITIKDPQNLLVIVHDAEYLAEVDKAIRNAGLNLNPVVDGRAVRVPIPKQTKEFRDKMVKAAGKSAEASKTRIRSIRQDAMKDIKREVKLGRSQNEGSKLETQVQALHDKWIKQIDQLLKAKSNEITSL</sequence>
<evidence type="ECO:0000256" key="5">
    <source>
        <dbReference type="ARBA" id="ARBA00022917"/>
    </source>
</evidence>
<evidence type="ECO:0000256" key="4">
    <source>
        <dbReference type="ARBA" id="ARBA00022824"/>
    </source>
</evidence>
<dbReference type="Proteomes" id="UP000242875">
    <property type="component" value="Unassembled WGS sequence"/>
</dbReference>
<dbReference type="InterPro" id="IPR003593">
    <property type="entry name" value="AAA+_ATPase"/>
</dbReference>
<dbReference type="SUPFAM" id="SSF64356">
    <property type="entry name" value="SNARE-like"/>
    <property type="match status" value="1"/>
</dbReference>
<accession>A0A261XWZ5</accession>
<evidence type="ECO:0000256" key="1">
    <source>
        <dbReference type="ARBA" id="ARBA00004397"/>
    </source>
</evidence>
<comment type="caution">
    <text evidence="11">The sequence shown here is derived from an EMBL/GenBank/DDBJ whole genome shotgun (WGS) entry which is preliminary data.</text>
</comment>
<dbReference type="FunFam" id="3.30.1360.40:FF:000001">
    <property type="entry name" value="Ribosome-recycling factor"/>
    <property type="match status" value="1"/>
</dbReference>
<keyword evidence="3" id="KW-0547">Nucleotide-binding</keyword>
<dbReference type="CDD" id="cd17876">
    <property type="entry name" value="SRalpha_C"/>
    <property type="match status" value="1"/>
</dbReference>
<dbReference type="EMBL" id="MVBO01000120">
    <property type="protein sequence ID" value="OZJ02870.1"/>
    <property type="molecule type" value="Genomic_DNA"/>
</dbReference>
<dbReference type="Pfam" id="PF04086">
    <property type="entry name" value="SRP-alpha_N"/>
    <property type="match status" value="1"/>
</dbReference>
<dbReference type="PROSITE" id="PS00300">
    <property type="entry name" value="SRP54"/>
    <property type="match status" value="1"/>
</dbReference>
<evidence type="ECO:0000256" key="8">
    <source>
        <dbReference type="ARBA" id="ARBA00023170"/>
    </source>
</evidence>
<dbReference type="InterPro" id="IPR013822">
    <property type="entry name" value="Signal_recog_particl_SRP54_hlx"/>
</dbReference>
<dbReference type="InterPro" id="IPR042101">
    <property type="entry name" value="SRP54_N_sf"/>
</dbReference>
<dbReference type="Gene3D" id="1.20.120.140">
    <property type="entry name" value="Signal recognition particle SRP54, nucleotide-binding domain"/>
    <property type="match status" value="1"/>
</dbReference>
<keyword evidence="5" id="KW-0648">Protein biosynthesis</keyword>
<feature type="region of interest" description="Disordered" evidence="9">
    <location>
        <begin position="268"/>
        <end position="312"/>
    </location>
</feature>
<dbReference type="SMART" id="SM00382">
    <property type="entry name" value="AAA"/>
    <property type="match status" value="1"/>
</dbReference>
<dbReference type="PANTHER" id="PTHR43134">
    <property type="entry name" value="SIGNAL RECOGNITION PARTICLE RECEPTOR SUBUNIT ALPHA"/>
    <property type="match status" value="1"/>
</dbReference>
<evidence type="ECO:0000259" key="10">
    <source>
        <dbReference type="PROSITE" id="PS00300"/>
    </source>
</evidence>
<dbReference type="InterPro" id="IPR011012">
    <property type="entry name" value="Longin-like_dom_sf"/>
</dbReference>
<keyword evidence="4" id="KW-0256">Endoplasmic reticulum</keyword>
<keyword evidence="12" id="KW-1185">Reference proteome</keyword>
<dbReference type="PANTHER" id="PTHR43134:SF1">
    <property type="entry name" value="SIGNAL RECOGNITION PARTICLE RECEPTOR SUBUNIT ALPHA"/>
    <property type="match status" value="1"/>
</dbReference>
<keyword evidence="6" id="KW-0342">GTP-binding</keyword>
<evidence type="ECO:0000256" key="3">
    <source>
        <dbReference type="ARBA" id="ARBA00022741"/>
    </source>
</evidence>
<evidence type="ECO:0000313" key="12">
    <source>
        <dbReference type="Proteomes" id="UP000242875"/>
    </source>
</evidence>
<keyword evidence="8" id="KW-0675">Receptor</keyword>
<dbReference type="AlphaFoldDB" id="A0A261XWZ5"/>
<dbReference type="Pfam" id="PF00448">
    <property type="entry name" value="SRP54"/>
    <property type="match status" value="1"/>
</dbReference>
<dbReference type="GO" id="GO:0005047">
    <property type="term" value="F:signal recognition particle binding"/>
    <property type="evidence" value="ECO:0007669"/>
    <property type="project" value="InterPro"/>
</dbReference>
<comment type="similarity">
    <text evidence="2">Belongs to the GTP-binding SRP family.</text>
</comment>
<organism evidence="11 12">
    <name type="scientific">Bifiguratus adelaidae</name>
    <dbReference type="NCBI Taxonomy" id="1938954"/>
    <lineage>
        <taxon>Eukaryota</taxon>
        <taxon>Fungi</taxon>
        <taxon>Fungi incertae sedis</taxon>
        <taxon>Mucoromycota</taxon>
        <taxon>Mucoromycotina</taxon>
        <taxon>Endogonomycetes</taxon>
        <taxon>Endogonales</taxon>
        <taxon>Endogonales incertae sedis</taxon>
        <taxon>Bifiguratus</taxon>
    </lineage>
</organism>
<dbReference type="GO" id="GO:0006412">
    <property type="term" value="P:translation"/>
    <property type="evidence" value="ECO:0007669"/>
    <property type="project" value="UniProtKB-KW"/>
</dbReference>
<comment type="subcellular location">
    <subcellularLocation>
        <location evidence="1">Endoplasmic reticulum membrane</location>
        <topology evidence="1">Peripheral membrane protein</topology>
        <orientation evidence="1">Cytoplasmic side</orientation>
    </subcellularLocation>
</comment>
<dbReference type="InterPro" id="IPR036191">
    <property type="entry name" value="RRF_sf"/>
</dbReference>
<dbReference type="InterPro" id="IPR000897">
    <property type="entry name" value="SRP54_GTPase_dom"/>
</dbReference>
<feature type="compositionally biased region" description="Acidic residues" evidence="9">
    <location>
        <begin position="285"/>
        <end position="298"/>
    </location>
</feature>
<keyword evidence="7" id="KW-0472">Membrane</keyword>
<dbReference type="OrthoDB" id="1727884at2759"/>
<feature type="domain" description="SRP54-type proteins GTP-binding" evidence="10">
    <location>
        <begin position="598"/>
        <end position="611"/>
    </location>
</feature>